<reference evidence="7 8" key="2">
    <citation type="journal article" date="2012" name="Open Biol.">
        <title>Characteristics of nucleosomes and linker DNA regions on the genome of the basidiomycete Mixia osmundae revealed by mono- and dinucleosome mapping.</title>
        <authorList>
            <person name="Nishida H."/>
            <person name="Kondo S."/>
            <person name="Matsumoto T."/>
            <person name="Suzuki Y."/>
            <person name="Yoshikawa H."/>
            <person name="Taylor T.D."/>
            <person name="Sugiyama J."/>
        </authorList>
    </citation>
    <scope>NUCLEOTIDE SEQUENCE [LARGE SCALE GENOMIC DNA]</scope>
    <source>
        <strain evidence="8">CBS 9802 / IAM 14324 / JCM 22182 / KY 12970</strain>
    </source>
</reference>
<feature type="transmembrane region" description="Helical" evidence="6">
    <location>
        <begin position="77"/>
        <end position="94"/>
    </location>
</feature>
<dbReference type="PANTHER" id="PTHR12668:SF53">
    <property type="entry name" value="TMEM14 PROTEIN HOMOLOG YJR085C"/>
    <property type="match status" value="1"/>
</dbReference>
<dbReference type="OrthoDB" id="5620at2759"/>
<gene>
    <name evidence="7" type="primary">Mo01678</name>
    <name evidence="7" type="ORF">E5Q_01678</name>
</gene>
<evidence type="ECO:0000256" key="3">
    <source>
        <dbReference type="ARBA" id="ARBA00022692"/>
    </source>
</evidence>
<evidence type="ECO:0000256" key="4">
    <source>
        <dbReference type="ARBA" id="ARBA00022989"/>
    </source>
</evidence>
<organism evidence="7 8">
    <name type="scientific">Mixia osmundae (strain CBS 9802 / IAM 14324 / JCM 22182 / KY 12970)</name>
    <dbReference type="NCBI Taxonomy" id="764103"/>
    <lineage>
        <taxon>Eukaryota</taxon>
        <taxon>Fungi</taxon>
        <taxon>Dikarya</taxon>
        <taxon>Basidiomycota</taxon>
        <taxon>Pucciniomycotina</taxon>
        <taxon>Mixiomycetes</taxon>
        <taxon>Mixiales</taxon>
        <taxon>Mixiaceae</taxon>
        <taxon>Mixia</taxon>
    </lineage>
</organism>
<keyword evidence="3 6" id="KW-0812">Transmembrane</keyword>
<protein>
    <recommendedName>
        <fullName evidence="9">Transmembrane protein 14</fullName>
    </recommendedName>
</protein>
<dbReference type="GO" id="GO:0016020">
    <property type="term" value="C:membrane"/>
    <property type="evidence" value="ECO:0007669"/>
    <property type="project" value="UniProtKB-SubCell"/>
</dbReference>
<reference evidence="7 8" key="1">
    <citation type="journal article" date="2011" name="J. Gen. Appl. Microbiol.">
        <title>Draft genome sequencing of the enigmatic basidiomycete Mixia osmundae.</title>
        <authorList>
            <person name="Nishida H."/>
            <person name="Nagatsuka Y."/>
            <person name="Sugiyama J."/>
        </authorList>
    </citation>
    <scope>NUCLEOTIDE SEQUENCE [LARGE SCALE GENOMIC DNA]</scope>
    <source>
        <strain evidence="8">CBS 9802 / IAM 14324 / JCM 22182 / KY 12970</strain>
    </source>
</reference>
<evidence type="ECO:0000313" key="7">
    <source>
        <dbReference type="EMBL" id="GAA95023.1"/>
    </source>
</evidence>
<comment type="caution">
    <text evidence="7">The sequence shown here is derived from an EMBL/GenBank/DDBJ whole genome shotgun (WGS) entry which is preliminary data.</text>
</comment>
<evidence type="ECO:0008006" key="9">
    <source>
        <dbReference type="Google" id="ProtNLM"/>
    </source>
</evidence>
<dbReference type="STRING" id="764103.G7DWS6"/>
<dbReference type="PANTHER" id="PTHR12668">
    <property type="entry name" value="TRANSMEMBRANE PROTEIN 14, 15"/>
    <property type="match status" value="1"/>
</dbReference>
<comment type="subcellular location">
    <subcellularLocation>
        <location evidence="1">Membrane</location>
    </subcellularLocation>
</comment>
<name>G7DWS6_MIXOS</name>
<keyword evidence="5 6" id="KW-0472">Membrane</keyword>
<dbReference type="Proteomes" id="UP000009131">
    <property type="component" value="Unassembled WGS sequence"/>
</dbReference>
<feature type="transmembrane region" description="Helical" evidence="6">
    <location>
        <begin position="6"/>
        <end position="22"/>
    </location>
</feature>
<dbReference type="AlphaFoldDB" id="G7DWS6"/>
<evidence type="ECO:0000256" key="5">
    <source>
        <dbReference type="ARBA" id="ARBA00023136"/>
    </source>
</evidence>
<dbReference type="InterPro" id="IPR005349">
    <property type="entry name" value="TMEM14"/>
</dbReference>
<dbReference type="RefSeq" id="XP_014564713.1">
    <property type="nucleotide sequence ID" value="XM_014709227.1"/>
</dbReference>
<evidence type="ECO:0000256" key="1">
    <source>
        <dbReference type="ARBA" id="ARBA00004370"/>
    </source>
</evidence>
<dbReference type="InterPro" id="IPR044890">
    <property type="entry name" value="TMEM14_sf"/>
</dbReference>
<dbReference type="OMA" id="ALATWYY"/>
<evidence type="ECO:0000256" key="6">
    <source>
        <dbReference type="SAM" id="Phobius"/>
    </source>
</evidence>
<dbReference type="eggNOG" id="KOG4267">
    <property type="taxonomic scope" value="Eukaryota"/>
</dbReference>
<sequence length="104" mass="10807">MSQHPAYTMAGICMLGGAAGFARTRSRPSLIAGLVVGSAYALAGYRLQTGADYGHEIAAGASAVLLASSVPRFRKGPIPQALAVTSLLAGGFYLNKLYRDRVGY</sequence>
<feature type="transmembrane region" description="Helical" evidence="6">
    <location>
        <begin position="29"/>
        <end position="47"/>
    </location>
</feature>
<comment type="similarity">
    <text evidence="2">Belongs to the TMEM14 family.</text>
</comment>
<evidence type="ECO:0000256" key="2">
    <source>
        <dbReference type="ARBA" id="ARBA00007590"/>
    </source>
</evidence>
<dbReference type="InParanoid" id="G7DWS6"/>
<dbReference type="FunCoup" id="G7DWS6">
    <property type="interactions" value="23"/>
</dbReference>
<dbReference type="Gene3D" id="1.10.10.1740">
    <property type="entry name" value="Transmembrane protein 14-like"/>
    <property type="match status" value="1"/>
</dbReference>
<dbReference type="EMBL" id="BABT02000054">
    <property type="protein sequence ID" value="GAA95023.1"/>
    <property type="molecule type" value="Genomic_DNA"/>
</dbReference>
<dbReference type="HOGENOM" id="CLU_096652_3_1_1"/>
<dbReference type="Pfam" id="PF03647">
    <property type="entry name" value="Tmemb_14"/>
    <property type="match status" value="1"/>
</dbReference>
<dbReference type="RefSeq" id="XP_014566409.1">
    <property type="nucleotide sequence ID" value="XM_014710923.1"/>
</dbReference>
<keyword evidence="8" id="KW-1185">Reference proteome</keyword>
<proteinExistence type="inferred from homology"/>
<keyword evidence="4 6" id="KW-1133">Transmembrane helix</keyword>
<accession>G7DWS6</accession>
<evidence type="ECO:0000313" key="8">
    <source>
        <dbReference type="Proteomes" id="UP000009131"/>
    </source>
</evidence>